<protein>
    <recommendedName>
        <fullName evidence="5">AAA+ ATPase domain-containing protein</fullName>
    </recommendedName>
</protein>
<evidence type="ECO:0000313" key="6">
    <source>
        <dbReference type="EMBL" id="TWT36302.1"/>
    </source>
</evidence>
<proteinExistence type="predicted"/>
<dbReference type="SUPFAM" id="SSF46785">
    <property type="entry name" value="Winged helix' DNA-binding domain"/>
    <property type="match status" value="1"/>
</dbReference>
<dbReference type="InterPro" id="IPR003593">
    <property type="entry name" value="AAA+_ATPase"/>
</dbReference>
<evidence type="ECO:0000256" key="4">
    <source>
        <dbReference type="SAM" id="MobiDB-lite"/>
    </source>
</evidence>
<feature type="region of interest" description="Disordered" evidence="4">
    <location>
        <begin position="1"/>
        <end position="84"/>
    </location>
</feature>
<dbReference type="PANTHER" id="PTHR23073">
    <property type="entry name" value="26S PROTEASOME REGULATORY SUBUNIT"/>
    <property type="match status" value="1"/>
</dbReference>
<feature type="compositionally biased region" description="Low complexity" evidence="4">
    <location>
        <begin position="39"/>
        <end position="48"/>
    </location>
</feature>
<dbReference type="RefSeq" id="WP_146563094.1">
    <property type="nucleotide sequence ID" value="NZ_SIHJ01000001.1"/>
</dbReference>
<keyword evidence="7" id="KW-1185">Reference proteome</keyword>
<evidence type="ECO:0000256" key="1">
    <source>
        <dbReference type="ARBA" id="ARBA00022741"/>
    </source>
</evidence>
<dbReference type="AlphaFoldDB" id="A0A5C5VF36"/>
<feature type="compositionally biased region" description="Basic and acidic residues" evidence="4">
    <location>
        <begin position="67"/>
        <end position="77"/>
    </location>
</feature>
<evidence type="ECO:0000256" key="3">
    <source>
        <dbReference type="ARBA" id="ARBA00023125"/>
    </source>
</evidence>
<keyword evidence="2" id="KW-0067">ATP-binding</keyword>
<dbReference type="SUPFAM" id="SSF52540">
    <property type="entry name" value="P-loop containing nucleoside triphosphate hydrolases"/>
    <property type="match status" value="1"/>
</dbReference>
<dbReference type="EMBL" id="SIHJ01000001">
    <property type="protein sequence ID" value="TWT36302.1"/>
    <property type="molecule type" value="Genomic_DNA"/>
</dbReference>
<sequence>MSNAPLAQDQAPALDGQQRLDELISRINTLTSDSGAGVEPSAAAAPTQSAPPSPSPQQPARRPAHAPRAEWRPEEPKSLAAGGLTDSEVEDLILKLLTSRSEATGRLISETVRLPFGLVDPLLQNLKQDRMVAHKGAAMMNDYVYQLTELGRERGKKLVEHCTYFGSAPVTLRDYVTAVKMQTIADQHPTEADLHRAFEDLLIDKRMLRRLGPAINSGRGLFLYGAPGNGKTSIAERVTKAFGQYVWIPRALGIDGEILRLFDPSMHEEAPLEAEDGLIDSSRADQRWVRIRRPTIVVGGELTMDALEVTLNTATNVSEAPVQLKSNCGTLVIDDFGRQRMTTDELLNRWIVPLEKRYDFLNLASGKKIQVPFDQLIVFSTNLEPRDLVDDAFLRRIPYKIEVNDPEEGAFRKLFEIMAPIVGVQYDQAALEYLIATHYKAVDRPMRCCQPRDLLLQIRNFTRYVGGDPVMSPENFDAAVENYFAVM</sequence>
<dbReference type="GO" id="GO:0003677">
    <property type="term" value="F:DNA binding"/>
    <property type="evidence" value="ECO:0007669"/>
    <property type="project" value="UniProtKB-KW"/>
</dbReference>
<organism evidence="6 7">
    <name type="scientific">Posidoniimonas corsicana</name>
    <dbReference type="NCBI Taxonomy" id="1938618"/>
    <lineage>
        <taxon>Bacteria</taxon>
        <taxon>Pseudomonadati</taxon>
        <taxon>Planctomycetota</taxon>
        <taxon>Planctomycetia</taxon>
        <taxon>Pirellulales</taxon>
        <taxon>Lacipirellulaceae</taxon>
        <taxon>Posidoniimonas</taxon>
    </lineage>
</organism>
<evidence type="ECO:0000313" key="7">
    <source>
        <dbReference type="Proteomes" id="UP000316714"/>
    </source>
</evidence>
<dbReference type="Gene3D" id="3.40.50.300">
    <property type="entry name" value="P-loop containing nucleotide triphosphate hydrolases"/>
    <property type="match status" value="1"/>
</dbReference>
<feature type="domain" description="AAA+ ATPase" evidence="5">
    <location>
        <begin position="217"/>
        <end position="407"/>
    </location>
</feature>
<dbReference type="SMART" id="SM00382">
    <property type="entry name" value="AAA"/>
    <property type="match status" value="1"/>
</dbReference>
<dbReference type="InterPro" id="IPR027417">
    <property type="entry name" value="P-loop_NTPase"/>
</dbReference>
<dbReference type="InterPro" id="IPR050221">
    <property type="entry name" value="26S_Proteasome_ATPase"/>
</dbReference>
<keyword evidence="3" id="KW-0238">DNA-binding</keyword>
<keyword evidence="1" id="KW-0547">Nucleotide-binding</keyword>
<gene>
    <name evidence="6" type="ORF">KOR34_12060</name>
</gene>
<dbReference type="GO" id="GO:0005524">
    <property type="term" value="F:ATP binding"/>
    <property type="evidence" value="ECO:0007669"/>
    <property type="project" value="UniProtKB-KW"/>
</dbReference>
<reference evidence="6 7" key="1">
    <citation type="submission" date="2019-02" db="EMBL/GenBank/DDBJ databases">
        <title>Deep-cultivation of Planctomycetes and their phenomic and genomic characterization uncovers novel biology.</title>
        <authorList>
            <person name="Wiegand S."/>
            <person name="Jogler M."/>
            <person name="Boedeker C."/>
            <person name="Pinto D."/>
            <person name="Vollmers J."/>
            <person name="Rivas-Marin E."/>
            <person name="Kohn T."/>
            <person name="Peeters S.H."/>
            <person name="Heuer A."/>
            <person name="Rast P."/>
            <person name="Oberbeckmann S."/>
            <person name="Bunk B."/>
            <person name="Jeske O."/>
            <person name="Meyerdierks A."/>
            <person name="Storesund J.E."/>
            <person name="Kallscheuer N."/>
            <person name="Luecker S."/>
            <person name="Lage O.M."/>
            <person name="Pohl T."/>
            <person name="Merkel B.J."/>
            <person name="Hornburger P."/>
            <person name="Mueller R.-W."/>
            <person name="Bruemmer F."/>
            <person name="Labrenz M."/>
            <person name="Spormann A.M."/>
            <person name="Op Den Camp H."/>
            <person name="Overmann J."/>
            <person name="Amann R."/>
            <person name="Jetten M.S.M."/>
            <person name="Mascher T."/>
            <person name="Medema M.H."/>
            <person name="Devos D.P."/>
            <person name="Kaster A.-K."/>
            <person name="Ovreas L."/>
            <person name="Rohde M."/>
            <person name="Galperin M.Y."/>
            <person name="Jogler C."/>
        </authorList>
    </citation>
    <scope>NUCLEOTIDE SEQUENCE [LARGE SCALE GENOMIC DNA]</scope>
    <source>
        <strain evidence="6 7">KOR34</strain>
    </source>
</reference>
<dbReference type="Proteomes" id="UP000316714">
    <property type="component" value="Unassembled WGS sequence"/>
</dbReference>
<name>A0A5C5VF36_9BACT</name>
<dbReference type="OrthoDB" id="9783370at2"/>
<evidence type="ECO:0000259" key="5">
    <source>
        <dbReference type="SMART" id="SM00382"/>
    </source>
</evidence>
<accession>A0A5C5VF36</accession>
<dbReference type="InterPro" id="IPR036390">
    <property type="entry name" value="WH_DNA-bd_sf"/>
</dbReference>
<comment type="caution">
    <text evidence="6">The sequence shown here is derived from an EMBL/GenBank/DDBJ whole genome shotgun (WGS) entry which is preliminary data.</text>
</comment>
<evidence type="ECO:0000256" key="2">
    <source>
        <dbReference type="ARBA" id="ARBA00022840"/>
    </source>
</evidence>